<sequence>MDKDAATARGATDFISADRKLGVVVGFDGSPYAKLALHYAARSAQRRGCVLTVLTSFTVPPGVYAHLASVPRVPDEQLKEQATKERLDQARELLKDYPGEVSYVAEEGDAAGILVEKSQDAQLLVVGGRGLGGFLGLLLGSVASALPAHANCPTVIVPGNYDEGEGAARFAPVERSVPVVVGVDGSANSRTAVLEAARAAVEREVQLQVLMVLPPLEGALTWYPELTDQMTERTEQRRAELQETLNDESHWVKGHFPEVEVATTVESGDPVAVLREKSRTAQLTVVGTRGNGGFKSAMLGSVSRGLLLRAEGPVMVVPQPHKD</sequence>
<dbReference type="InterPro" id="IPR006016">
    <property type="entry name" value="UspA"/>
</dbReference>
<dbReference type="InterPro" id="IPR006015">
    <property type="entry name" value="Universal_stress_UspA"/>
</dbReference>
<evidence type="ECO:0000256" key="1">
    <source>
        <dbReference type="ARBA" id="ARBA00008791"/>
    </source>
</evidence>
<protein>
    <submittedName>
        <fullName evidence="3">Nucleotide-binding universal stress UspA family protein</fullName>
    </submittedName>
</protein>
<evidence type="ECO:0000313" key="4">
    <source>
        <dbReference type="Proteomes" id="UP000547528"/>
    </source>
</evidence>
<dbReference type="Pfam" id="PF00582">
    <property type="entry name" value="Usp"/>
    <property type="match status" value="2"/>
</dbReference>
<evidence type="ECO:0000259" key="2">
    <source>
        <dbReference type="Pfam" id="PF00582"/>
    </source>
</evidence>
<comment type="caution">
    <text evidence="3">The sequence shown here is derived from an EMBL/GenBank/DDBJ whole genome shotgun (WGS) entry which is preliminary data.</text>
</comment>
<dbReference type="PANTHER" id="PTHR46553">
    <property type="entry name" value="ADENINE NUCLEOTIDE ALPHA HYDROLASES-LIKE SUPERFAMILY PROTEIN"/>
    <property type="match status" value="1"/>
</dbReference>
<reference evidence="3 4" key="1">
    <citation type="submission" date="2020-08" db="EMBL/GenBank/DDBJ databases">
        <title>Sequencing the genomes of 1000 actinobacteria strains.</title>
        <authorList>
            <person name="Klenk H.-P."/>
        </authorList>
    </citation>
    <scope>NUCLEOTIDE SEQUENCE [LARGE SCALE GENOMIC DNA]</scope>
    <source>
        <strain evidence="3 4">DSM 28238</strain>
    </source>
</reference>
<comment type="similarity">
    <text evidence="1">Belongs to the universal stress protein A family.</text>
</comment>
<dbReference type="PRINTS" id="PR01438">
    <property type="entry name" value="UNVRSLSTRESS"/>
</dbReference>
<feature type="domain" description="UspA" evidence="2">
    <location>
        <begin position="179"/>
        <end position="318"/>
    </location>
</feature>
<dbReference type="InterPro" id="IPR014729">
    <property type="entry name" value="Rossmann-like_a/b/a_fold"/>
</dbReference>
<feature type="domain" description="UspA" evidence="2">
    <location>
        <begin position="23"/>
        <end position="158"/>
    </location>
</feature>
<name>A0A7W5Y0H2_9MICC</name>
<dbReference type="SUPFAM" id="SSF52402">
    <property type="entry name" value="Adenine nucleotide alpha hydrolases-like"/>
    <property type="match status" value="2"/>
</dbReference>
<dbReference type="RefSeq" id="WP_183357582.1">
    <property type="nucleotide sequence ID" value="NZ_BAABKR010000001.1"/>
</dbReference>
<proteinExistence type="inferred from homology"/>
<dbReference type="Proteomes" id="UP000547528">
    <property type="component" value="Unassembled WGS sequence"/>
</dbReference>
<accession>A0A7W5Y0H2</accession>
<dbReference type="AlphaFoldDB" id="A0A7W5Y0H2"/>
<dbReference type="PANTHER" id="PTHR46553:SF3">
    <property type="entry name" value="ADENINE NUCLEOTIDE ALPHA HYDROLASES-LIKE SUPERFAMILY PROTEIN"/>
    <property type="match status" value="1"/>
</dbReference>
<dbReference type="EMBL" id="JACIBT010000001">
    <property type="protein sequence ID" value="MBB3667238.1"/>
    <property type="molecule type" value="Genomic_DNA"/>
</dbReference>
<organism evidence="3 4">
    <name type="scientific">Garicola koreensis</name>
    <dbReference type="NCBI Taxonomy" id="1262554"/>
    <lineage>
        <taxon>Bacteria</taxon>
        <taxon>Bacillati</taxon>
        <taxon>Actinomycetota</taxon>
        <taxon>Actinomycetes</taxon>
        <taxon>Micrococcales</taxon>
        <taxon>Micrococcaceae</taxon>
        <taxon>Garicola</taxon>
    </lineage>
</organism>
<evidence type="ECO:0000313" key="3">
    <source>
        <dbReference type="EMBL" id="MBB3667238.1"/>
    </source>
</evidence>
<dbReference type="Gene3D" id="3.40.50.620">
    <property type="entry name" value="HUPs"/>
    <property type="match status" value="2"/>
</dbReference>
<keyword evidence="4" id="KW-1185">Reference proteome</keyword>
<gene>
    <name evidence="3" type="ORF">FHX47_000831</name>
</gene>